<sequence length="236" mass="26665">MFNHAMPDFARVLTFQFAAQFMVTTFQTYANFARVLKFQTSRMIIVERSNGPRFSPFKGVGLGHNNLIRFYPMETMTKEEVISNCELVEIKWILTCRSSSRYQLSEMSLGPQISPEKRKKISAKDFFFSGFQLFTLLPRSNGGLLAKQGAYTNSLPNVLLAANGHPVRVSDLSYSQFPISQSMATKYGNSVSSISGSTISILDVMLGYLLNFYNFKGIYPYFSTSVYDQLGLFLQT</sequence>
<dbReference type="PANTHER" id="PTHR46445">
    <property type="entry name" value="RNA POLYMERASE II DEGRADATION FACTOR-LIKE PROTEIN (DUF1296)"/>
    <property type="match status" value="1"/>
</dbReference>
<proteinExistence type="predicted"/>
<evidence type="ECO:0000313" key="2">
    <source>
        <dbReference type="Proteomes" id="UP001229421"/>
    </source>
</evidence>
<reference evidence="1" key="1">
    <citation type="journal article" date="2023" name="bioRxiv">
        <title>Improved chromosome-level genome assembly for marigold (Tagetes erecta).</title>
        <authorList>
            <person name="Jiang F."/>
            <person name="Yuan L."/>
            <person name="Wang S."/>
            <person name="Wang H."/>
            <person name="Xu D."/>
            <person name="Wang A."/>
            <person name="Fan W."/>
        </authorList>
    </citation>
    <scope>NUCLEOTIDE SEQUENCE</scope>
    <source>
        <strain evidence="1">WSJ</strain>
        <tissue evidence="1">Leaf</tissue>
    </source>
</reference>
<dbReference type="EMBL" id="JAUHHV010000010">
    <property type="protein sequence ID" value="KAK1411520.1"/>
    <property type="molecule type" value="Genomic_DNA"/>
</dbReference>
<name>A0AAD8K1Q5_TARER</name>
<gene>
    <name evidence="1" type="ORF">QVD17_38070</name>
</gene>
<keyword evidence="2" id="KW-1185">Reference proteome</keyword>
<comment type="caution">
    <text evidence="1">The sequence shown here is derived from an EMBL/GenBank/DDBJ whole genome shotgun (WGS) entry which is preliminary data.</text>
</comment>
<accession>A0AAD8K1Q5</accession>
<evidence type="ECO:0000313" key="1">
    <source>
        <dbReference type="EMBL" id="KAK1411520.1"/>
    </source>
</evidence>
<dbReference type="PANTHER" id="PTHR46445:SF16">
    <property type="entry name" value="GBF-INTERACTING PROTEIN"/>
    <property type="match status" value="1"/>
</dbReference>
<dbReference type="Proteomes" id="UP001229421">
    <property type="component" value="Unassembled WGS sequence"/>
</dbReference>
<protein>
    <submittedName>
        <fullName evidence="1">Uncharacterized protein</fullName>
    </submittedName>
</protein>
<organism evidence="1 2">
    <name type="scientific">Tagetes erecta</name>
    <name type="common">African marigold</name>
    <dbReference type="NCBI Taxonomy" id="13708"/>
    <lineage>
        <taxon>Eukaryota</taxon>
        <taxon>Viridiplantae</taxon>
        <taxon>Streptophyta</taxon>
        <taxon>Embryophyta</taxon>
        <taxon>Tracheophyta</taxon>
        <taxon>Spermatophyta</taxon>
        <taxon>Magnoliopsida</taxon>
        <taxon>eudicotyledons</taxon>
        <taxon>Gunneridae</taxon>
        <taxon>Pentapetalae</taxon>
        <taxon>asterids</taxon>
        <taxon>campanulids</taxon>
        <taxon>Asterales</taxon>
        <taxon>Asteraceae</taxon>
        <taxon>Asteroideae</taxon>
        <taxon>Heliantheae alliance</taxon>
        <taxon>Tageteae</taxon>
        <taxon>Tagetes</taxon>
    </lineage>
</organism>
<dbReference type="AlphaFoldDB" id="A0AAD8K1Q5"/>